<evidence type="ECO:0000313" key="2">
    <source>
        <dbReference type="Proteomes" id="UP000008068"/>
    </source>
</evidence>
<dbReference type="AlphaFoldDB" id="G0NY59"/>
<reference evidence="2" key="1">
    <citation type="submission" date="2011-07" db="EMBL/GenBank/DDBJ databases">
        <authorList>
            <consortium name="Caenorhabditis brenneri Sequencing and Analysis Consortium"/>
            <person name="Wilson R.K."/>
        </authorList>
    </citation>
    <scope>NUCLEOTIDE SEQUENCE [LARGE SCALE GENOMIC DNA]</scope>
    <source>
        <strain evidence="2">PB2801</strain>
    </source>
</reference>
<gene>
    <name evidence="1" type="ORF">CAEBREN_23540</name>
</gene>
<dbReference type="EMBL" id="GL379977">
    <property type="protein sequence ID" value="EGT39955.1"/>
    <property type="molecule type" value="Genomic_DNA"/>
</dbReference>
<evidence type="ECO:0000313" key="1">
    <source>
        <dbReference type="EMBL" id="EGT39955.1"/>
    </source>
</evidence>
<dbReference type="Proteomes" id="UP000008068">
    <property type="component" value="Unassembled WGS sequence"/>
</dbReference>
<protein>
    <submittedName>
        <fullName evidence="1">Uncharacterized protein</fullName>
    </submittedName>
</protein>
<keyword evidence="2" id="KW-1185">Reference proteome</keyword>
<accession>G0NY59</accession>
<name>G0NY59_CAEBE</name>
<organism evidence="2">
    <name type="scientific">Caenorhabditis brenneri</name>
    <name type="common">Nematode worm</name>
    <dbReference type="NCBI Taxonomy" id="135651"/>
    <lineage>
        <taxon>Eukaryota</taxon>
        <taxon>Metazoa</taxon>
        <taxon>Ecdysozoa</taxon>
        <taxon>Nematoda</taxon>
        <taxon>Chromadorea</taxon>
        <taxon>Rhabditida</taxon>
        <taxon>Rhabditina</taxon>
        <taxon>Rhabditomorpha</taxon>
        <taxon>Rhabditoidea</taxon>
        <taxon>Rhabditidae</taxon>
        <taxon>Peloderinae</taxon>
        <taxon>Caenorhabditis</taxon>
    </lineage>
</organism>
<dbReference type="HOGENOM" id="CLU_2252402_0_0_1"/>
<sequence length="104" mass="12252">MSDIQTIWNIIALSRYYLTHATCDTTSERRGLHDVLLHPYLEEEDAGFKVSPARVVRIECCMTRTWIGKTNQERTAKKWRDSISRMVENGPRIYQYLDQLLEAF</sequence>
<proteinExistence type="predicted"/>
<dbReference type="InParanoid" id="G0NY59"/>